<dbReference type="InterPro" id="IPR014001">
    <property type="entry name" value="Helicase_ATP-bd"/>
</dbReference>
<dbReference type="InterPro" id="IPR027417">
    <property type="entry name" value="P-loop_NTPase"/>
</dbReference>
<feature type="compositionally biased region" description="Basic residues" evidence="13">
    <location>
        <begin position="599"/>
        <end position="611"/>
    </location>
</feature>
<dbReference type="SUPFAM" id="SSF52540">
    <property type="entry name" value="P-loop containing nucleoside triphosphate hydrolases"/>
    <property type="match status" value="1"/>
</dbReference>
<proteinExistence type="inferred from homology"/>
<dbReference type="RefSeq" id="XP_018495859.2">
    <property type="nucleotide sequence ID" value="XM_018640343.2"/>
</dbReference>
<dbReference type="InterPro" id="IPR036388">
    <property type="entry name" value="WH-like_DNA-bd_sf"/>
</dbReference>
<gene>
    <name evidence="17" type="primary">LOC100903516</name>
</gene>
<accession>A0AAJ7L4V6</accession>
<dbReference type="Pfam" id="PF16124">
    <property type="entry name" value="RecQ_Zn_bind"/>
    <property type="match status" value="1"/>
</dbReference>
<evidence type="ECO:0000256" key="1">
    <source>
        <dbReference type="ARBA" id="ARBA00005446"/>
    </source>
</evidence>
<comment type="similarity">
    <text evidence="1 11">Belongs to the helicase family. RecQ subfamily.</text>
</comment>
<evidence type="ECO:0000313" key="16">
    <source>
        <dbReference type="Proteomes" id="UP000694867"/>
    </source>
</evidence>
<dbReference type="FunFam" id="3.40.50.300:FF:001975">
    <property type="entry name" value="ATP-dependent DNA helicase"/>
    <property type="match status" value="1"/>
</dbReference>
<sequence length="611" mass="68572">MARTPDLGAEKERILGIDKLLEELRRKIRTLRLEERALENERRELQEVIKAKTIRKDGSQFKDVDFPWSGPIRSIIADTFKIPAFRGSQEAAINCILSGKDCIVIMPTAAGKSLIYQLSSFYLQGLTLVVTPLISLMEDQVTQVSVRYPALPVGSLHSQLTREQTSATLKRMLFPSPAEVTLLLYVTPERLAKSKLFMTKLQKCWEMKKLKLIAIDEVHCCSQWGHDFRPDYNYLGILKKQFPGVPLIGLTATASQSITSDVISMLNLDQDVVVLRDSFDRPNLRYSVKNDTDDITAAIGNLIRNEYAGQSGIIYCFSIREAEQVARCLVSDFGISADAYHANLEAERRSRVHRKWSTGSIQVVVATIAFGMGIDKGDVRFVIHYSIPKSLENYYQESGRAGRDGEPADCIVFFKFQDIFRQSSMVLSEKAGVRNLYNVVNYCLDTIHCRRLLLAKYFCDGTSFSGTSCGQTEQRCDNCSRVKQTRTIDISRYVVLMSEAIEEAQTTGVRLTGNKLVDVLRKKTKSLPKAQFEQLVAWCLCQGFLEEKYHFTPYSTIPFLVSGSKMNGVVAGKASVEMETNLSSPDPNVPADGPTSSSRAHKRKRAALLEN</sequence>
<dbReference type="PANTHER" id="PTHR13710:SF105">
    <property type="entry name" value="ATP-DEPENDENT DNA HELICASE Q1"/>
    <property type="match status" value="1"/>
</dbReference>
<comment type="catalytic activity">
    <reaction evidence="9 11">
        <text>Couples ATP hydrolysis with the unwinding of duplex DNA by translocating in the 3'-5' direction.</text>
        <dbReference type="EC" id="5.6.2.4"/>
    </reaction>
</comment>
<keyword evidence="12" id="KW-0175">Coiled coil</keyword>
<evidence type="ECO:0000256" key="7">
    <source>
        <dbReference type="ARBA" id="ARBA00023125"/>
    </source>
</evidence>
<dbReference type="InterPro" id="IPR011545">
    <property type="entry name" value="DEAD/DEAH_box_helicase_dom"/>
</dbReference>
<dbReference type="SMART" id="SM00490">
    <property type="entry name" value="HELICc"/>
    <property type="match status" value="1"/>
</dbReference>
<dbReference type="InterPro" id="IPR004589">
    <property type="entry name" value="DNA_helicase_ATP-dep_RecQ"/>
</dbReference>
<evidence type="ECO:0000256" key="12">
    <source>
        <dbReference type="SAM" id="Coils"/>
    </source>
</evidence>
<organism evidence="16 17">
    <name type="scientific">Galendromus occidentalis</name>
    <name type="common">western predatory mite</name>
    <dbReference type="NCBI Taxonomy" id="34638"/>
    <lineage>
        <taxon>Eukaryota</taxon>
        <taxon>Metazoa</taxon>
        <taxon>Ecdysozoa</taxon>
        <taxon>Arthropoda</taxon>
        <taxon>Chelicerata</taxon>
        <taxon>Arachnida</taxon>
        <taxon>Acari</taxon>
        <taxon>Parasitiformes</taxon>
        <taxon>Mesostigmata</taxon>
        <taxon>Gamasina</taxon>
        <taxon>Phytoseioidea</taxon>
        <taxon>Phytoseiidae</taxon>
        <taxon>Typhlodrominae</taxon>
        <taxon>Galendromus</taxon>
    </lineage>
</organism>
<dbReference type="InterPro" id="IPR001650">
    <property type="entry name" value="Helicase_C-like"/>
</dbReference>
<dbReference type="GO" id="GO:0016787">
    <property type="term" value="F:hydrolase activity"/>
    <property type="evidence" value="ECO:0007669"/>
    <property type="project" value="UniProtKB-KW"/>
</dbReference>
<feature type="domain" description="Helicase ATP-binding" evidence="14">
    <location>
        <begin position="93"/>
        <end position="272"/>
    </location>
</feature>
<keyword evidence="11" id="KW-0539">Nucleus</keyword>
<dbReference type="GO" id="GO:0043138">
    <property type="term" value="F:3'-5' DNA helicase activity"/>
    <property type="evidence" value="ECO:0007669"/>
    <property type="project" value="UniProtKB-EC"/>
</dbReference>
<dbReference type="PANTHER" id="PTHR13710">
    <property type="entry name" value="DNA HELICASE RECQ FAMILY MEMBER"/>
    <property type="match status" value="1"/>
</dbReference>
<dbReference type="Pfam" id="PF00270">
    <property type="entry name" value="DEAD"/>
    <property type="match status" value="1"/>
</dbReference>
<dbReference type="NCBIfam" id="TIGR00614">
    <property type="entry name" value="recQ_fam"/>
    <property type="match status" value="1"/>
</dbReference>
<keyword evidence="8" id="KW-0413">Isomerase</keyword>
<keyword evidence="2" id="KW-0479">Metal-binding</keyword>
<dbReference type="CDD" id="cd18794">
    <property type="entry name" value="SF2_C_RecQ"/>
    <property type="match status" value="1"/>
</dbReference>
<dbReference type="GeneID" id="100903516"/>
<evidence type="ECO:0000256" key="6">
    <source>
        <dbReference type="ARBA" id="ARBA00022840"/>
    </source>
</evidence>
<dbReference type="GO" id="GO:0005524">
    <property type="term" value="F:ATP binding"/>
    <property type="evidence" value="ECO:0007669"/>
    <property type="project" value="UniProtKB-KW"/>
</dbReference>
<dbReference type="GO" id="GO:0003677">
    <property type="term" value="F:DNA binding"/>
    <property type="evidence" value="ECO:0007669"/>
    <property type="project" value="UniProtKB-KW"/>
</dbReference>
<evidence type="ECO:0000256" key="2">
    <source>
        <dbReference type="ARBA" id="ARBA00022723"/>
    </source>
</evidence>
<dbReference type="SMART" id="SM00487">
    <property type="entry name" value="DEXDc"/>
    <property type="match status" value="1"/>
</dbReference>
<feature type="domain" description="Helicase C-terminal" evidence="15">
    <location>
        <begin position="294"/>
        <end position="447"/>
    </location>
</feature>
<dbReference type="PROSITE" id="PS51194">
    <property type="entry name" value="HELICASE_CTER"/>
    <property type="match status" value="1"/>
</dbReference>
<evidence type="ECO:0000256" key="4">
    <source>
        <dbReference type="ARBA" id="ARBA00022801"/>
    </source>
</evidence>
<evidence type="ECO:0000256" key="8">
    <source>
        <dbReference type="ARBA" id="ARBA00023235"/>
    </source>
</evidence>
<dbReference type="Gene3D" id="3.40.50.300">
    <property type="entry name" value="P-loop containing nucleotide triphosphate hydrolases"/>
    <property type="match status" value="2"/>
</dbReference>
<dbReference type="GO" id="GO:0000724">
    <property type="term" value="P:double-strand break repair via homologous recombination"/>
    <property type="evidence" value="ECO:0007669"/>
    <property type="project" value="TreeGrafter"/>
</dbReference>
<comment type="subcellular location">
    <subcellularLocation>
        <location evidence="11">Nucleus</location>
    </subcellularLocation>
</comment>
<evidence type="ECO:0000313" key="17">
    <source>
        <dbReference type="RefSeq" id="XP_018495859.2"/>
    </source>
</evidence>
<dbReference type="KEGG" id="goe:100903516"/>
<keyword evidence="7" id="KW-0238">DNA-binding</keyword>
<dbReference type="GO" id="GO:0005737">
    <property type="term" value="C:cytoplasm"/>
    <property type="evidence" value="ECO:0007669"/>
    <property type="project" value="TreeGrafter"/>
</dbReference>
<dbReference type="EC" id="5.6.2.4" evidence="11"/>
<evidence type="ECO:0000259" key="14">
    <source>
        <dbReference type="PROSITE" id="PS51192"/>
    </source>
</evidence>
<feature type="coiled-coil region" evidence="12">
    <location>
        <begin position="14"/>
        <end position="55"/>
    </location>
</feature>
<dbReference type="Pfam" id="PF00271">
    <property type="entry name" value="Helicase_C"/>
    <property type="match status" value="1"/>
</dbReference>
<feature type="region of interest" description="Disordered" evidence="13">
    <location>
        <begin position="579"/>
        <end position="611"/>
    </location>
</feature>
<keyword evidence="4 11" id="KW-0378">Hydrolase</keyword>
<dbReference type="PROSITE" id="PS51192">
    <property type="entry name" value="HELICASE_ATP_BIND_1"/>
    <property type="match status" value="1"/>
</dbReference>
<dbReference type="GO" id="GO:0046872">
    <property type="term" value="F:metal ion binding"/>
    <property type="evidence" value="ECO:0007669"/>
    <property type="project" value="UniProtKB-KW"/>
</dbReference>
<dbReference type="AlphaFoldDB" id="A0AAJ7L4V6"/>
<protein>
    <recommendedName>
        <fullName evidence="11">ATP-dependent DNA helicase</fullName>
        <ecNumber evidence="11">5.6.2.4</ecNumber>
    </recommendedName>
</protein>
<dbReference type="Proteomes" id="UP000694867">
    <property type="component" value="Unplaced"/>
</dbReference>
<dbReference type="InterPro" id="IPR032284">
    <property type="entry name" value="RecQ_Zn-bd"/>
</dbReference>
<reference evidence="17" key="1">
    <citation type="submission" date="2025-08" db="UniProtKB">
        <authorList>
            <consortium name="RefSeq"/>
        </authorList>
    </citation>
    <scope>IDENTIFICATION</scope>
</reference>
<keyword evidence="6 11" id="KW-0067">ATP-binding</keyword>
<dbReference type="GO" id="GO:0009378">
    <property type="term" value="F:four-way junction helicase activity"/>
    <property type="evidence" value="ECO:0007669"/>
    <property type="project" value="TreeGrafter"/>
</dbReference>
<evidence type="ECO:0000256" key="11">
    <source>
        <dbReference type="RuleBase" id="RU364117"/>
    </source>
</evidence>
<name>A0AAJ7L4V6_9ACAR</name>
<evidence type="ECO:0000256" key="5">
    <source>
        <dbReference type="ARBA" id="ARBA00022806"/>
    </source>
</evidence>
<evidence type="ECO:0000256" key="9">
    <source>
        <dbReference type="ARBA" id="ARBA00034617"/>
    </source>
</evidence>
<keyword evidence="3 11" id="KW-0547">Nucleotide-binding</keyword>
<evidence type="ECO:0000256" key="10">
    <source>
        <dbReference type="ARBA" id="ARBA00049360"/>
    </source>
</evidence>
<dbReference type="GO" id="GO:0005634">
    <property type="term" value="C:nucleus"/>
    <property type="evidence" value="ECO:0007669"/>
    <property type="project" value="UniProtKB-SubCell"/>
</dbReference>
<dbReference type="Gene3D" id="1.10.10.10">
    <property type="entry name" value="Winged helix-like DNA-binding domain superfamily/Winged helix DNA-binding domain"/>
    <property type="match status" value="1"/>
</dbReference>
<dbReference type="GO" id="GO:0005694">
    <property type="term" value="C:chromosome"/>
    <property type="evidence" value="ECO:0007669"/>
    <property type="project" value="TreeGrafter"/>
</dbReference>
<evidence type="ECO:0000256" key="13">
    <source>
        <dbReference type="SAM" id="MobiDB-lite"/>
    </source>
</evidence>
<keyword evidence="16" id="KW-1185">Reference proteome</keyword>
<keyword evidence="5 11" id="KW-0347">Helicase</keyword>
<comment type="catalytic activity">
    <reaction evidence="10 11">
        <text>ATP + H2O = ADP + phosphate + H(+)</text>
        <dbReference type="Rhea" id="RHEA:13065"/>
        <dbReference type="ChEBI" id="CHEBI:15377"/>
        <dbReference type="ChEBI" id="CHEBI:15378"/>
        <dbReference type="ChEBI" id="CHEBI:30616"/>
        <dbReference type="ChEBI" id="CHEBI:43474"/>
        <dbReference type="ChEBI" id="CHEBI:456216"/>
    </reaction>
</comment>
<evidence type="ECO:0000256" key="3">
    <source>
        <dbReference type="ARBA" id="ARBA00022741"/>
    </source>
</evidence>
<evidence type="ECO:0000259" key="15">
    <source>
        <dbReference type="PROSITE" id="PS51194"/>
    </source>
</evidence>